<dbReference type="EMBL" id="MCFL01000003">
    <property type="protein sequence ID" value="ORZ40542.1"/>
    <property type="molecule type" value="Genomic_DNA"/>
</dbReference>
<dbReference type="PANTHER" id="PTHR24006">
    <property type="entry name" value="UBIQUITIN CARBOXYL-TERMINAL HYDROLASE"/>
    <property type="match status" value="1"/>
</dbReference>
<protein>
    <recommendedName>
        <fullName evidence="1">USP domain-containing protein</fullName>
    </recommendedName>
</protein>
<comment type="caution">
    <text evidence="2">The sequence shown here is derived from an EMBL/GenBank/DDBJ whole genome shotgun (WGS) entry which is preliminary data.</text>
</comment>
<dbReference type="PROSITE" id="PS50235">
    <property type="entry name" value="USP_3"/>
    <property type="match status" value="1"/>
</dbReference>
<gene>
    <name evidence="2" type="ORF">BCR44DRAFT_294472</name>
</gene>
<evidence type="ECO:0000313" key="2">
    <source>
        <dbReference type="EMBL" id="ORZ40542.1"/>
    </source>
</evidence>
<dbReference type="PROSITE" id="PS00973">
    <property type="entry name" value="USP_2"/>
    <property type="match status" value="1"/>
</dbReference>
<dbReference type="GO" id="GO:0005634">
    <property type="term" value="C:nucleus"/>
    <property type="evidence" value="ECO:0007669"/>
    <property type="project" value="TreeGrafter"/>
</dbReference>
<dbReference type="GO" id="GO:0004843">
    <property type="term" value="F:cysteine-type deubiquitinase activity"/>
    <property type="evidence" value="ECO:0007669"/>
    <property type="project" value="InterPro"/>
</dbReference>
<dbReference type="GO" id="GO:0005829">
    <property type="term" value="C:cytosol"/>
    <property type="evidence" value="ECO:0007669"/>
    <property type="project" value="TreeGrafter"/>
</dbReference>
<dbReference type="InterPro" id="IPR050164">
    <property type="entry name" value="Peptidase_C19"/>
</dbReference>
<dbReference type="STRING" id="765915.A0A1Y2I4U4"/>
<dbReference type="GO" id="GO:0016579">
    <property type="term" value="P:protein deubiquitination"/>
    <property type="evidence" value="ECO:0007669"/>
    <property type="project" value="InterPro"/>
</dbReference>
<keyword evidence="3" id="KW-1185">Reference proteome</keyword>
<dbReference type="Pfam" id="PF00443">
    <property type="entry name" value="UCH"/>
    <property type="match status" value="1"/>
</dbReference>
<reference evidence="2 3" key="1">
    <citation type="submission" date="2016-07" db="EMBL/GenBank/DDBJ databases">
        <title>Pervasive Adenine N6-methylation of Active Genes in Fungi.</title>
        <authorList>
            <consortium name="DOE Joint Genome Institute"/>
            <person name="Mondo S.J."/>
            <person name="Dannebaum R.O."/>
            <person name="Kuo R.C."/>
            <person name="Labutti K."/>
            <person name="Haridas S."/>
            <person name="Kuo A."/>
            <person name="Salamov A."/>
            <person name="Ahrendt S.R."/>
            <person name="Lipzen A."/>
            <person name="Sullivan W."/>
            <person name="Andreopoulos W.B."/>
            <person name="Clum A."/>
            <person name="Lindquist E."/>
            <person name="Daum C."/>
            <person name="Ramamoorthy G.K."/>
            <person name="Gryganskyi A."/>
            <person name="Culley D."/>
            <person name="Magnuson J.K."/>
            <person name="James T.Y."/>
            <person name="O'Malley M.A."/>
            <person name="Stajich J.E."/>
            <person name="Spatafora J.W."/>
            <person name="Visel A."/>
            <person name="Grigoriev I.V."/>
        </authorList>
    </citation>
    <scope>NUCLEOTIDE SEQUENCE [LARGE SCALE GENOMIC DNA]</scope>
    <source>
        <strain evidence="2 3">PL171</strain>
    </source>
</reference>
<dbReference type="InterPro" id="IPR028889">
    <property type="entry name" value="USP"/>
</dbReference>
<dbReference type="InterPro" id="IPR001394">
    <property type="entry name" value="Peptidase_C19_UCH"/>
</dbReference>
<dbReference type="Gene3D" id="3.90.70.10">
    <property type="entry name" value="Cysteine proteinases"/>
    <property type="match status" value="1"/>
</dbReference>
<dbReference type="AlphaFoldDB" id="A0A1Y2I4U4"/>
<feature type="domain" description="USP" evidence="1">
    <location>
        <begin position="1"/>
        <end position="231"/>
    </location>
</feature>
<name>A0A1Y2I4U4_9FUNG</name>
<proteinExistence type="predicted"/>
<dbReference type="SUPFAM" id="SSF54001">
    <property type="entry name" value="Cysteine proteinases"/>
    <property type="match status" value="1"/>
</dbReference>
<dbReference type="InterPro" id="IPR018200">
    <property type="entry name" value="USP_CS"/>
</dbReference>
<organism evidence="2 3">
    <name type="scientific">Catenaria anguillulae PL171</name>
    <dbReference type="NCBI Taxonomy" id="765915"/>
    <lineage>
        <taxon>Eukaryota</taxon>
        <taxon>Fungi</taxon>
        <taxon>Fungi incertae sedis</taxon>
        <taxon>Blastocladiomycota</taxon>
        <taxon>Blastocladiomycetes</taxon>
        <taxon>Blastocladiales</taxon>
        <taxon>Catenariaceae</taxon>
        <taxon>Catenaria</taxon>
    </lineage>
</organism>
<dbReference type="InterPro" id="IPR038765">
    <property type="entry name" value="Papain-like_cys_pep_sf"/>
</dbReference>
<sequence>MDVDEFYNQLFDRLESEMKGTPQVDMLDHRYGGRLVHMIESNECGHISTREEPYHALQCEVKGRQTLEESLAHYVQGESLSGDNKYRCSTCNNLVDAVKSTHVGTLPTNLIFHLKRFEFDMEFFHRIKINDRFEFPPTIDMRPYLTPAGRAATPGSAADPGETKYDLTGVLVHMGTSESGHYYSFIRDAETLEWFQFNDTIVSPFQVDHLPEEAFGGGKANSAYMLVYRRRGTADDPATEQAAAKAAIPKDTLEAIYETNAELRSNLCLFDRPLGELVLNLGQFDLTSWIVPVAAYYVRVALRGTDRTLLTQISSLIADSITQPLADWFLGYFVAIPRPWAAIAHNVIDATSPDIRANVVNTLSAVVRHRASDLAVRQFASVLSHTFVEVDLRLWWRTCDQICVLALAVLDRVPNAFEKNIAKLISTVTGDWDRQSKTNIMAISKANLRPINVLILRAVFNADSMDVPSLLFVSNDRHACLYFVQLAVYCHEWVDLLEPLTAIAKKFGVAGSMYIGLVGAIKYIQTPEAHQFLRQAFKAITSVSTPKDRELAIGWLKWVVESEAKELSEMAGITIVLVLYMLAGCEETLPVVRVTANVWMLLRASPSPLVKGYVTQFLQVIGVLAPNPPAPAGR</sequence>
<dbReference type="Proteomes" id="UP000193411">
    <property type="component" value="Unassembled WGS sequence"/>
</dbReference>
<dbReference type="OrthoDB" id="420187at2759"/>
<evidence type="ECO:0000259" key="1">
    <source>
        <dbReference type="PROSITE" id="PS50235"/>
    </source>
</evidence>
<accession>A0A1Y2I4U4</accession>
<evidence type="ECO:0000313" key="3">
    <source>
        <dbReference type="Proteomes" id="UP000193411"/>
    </source>
</evidence>